<dbReference type="Proteomes" id="UP000887116">
    <property type="component" value="Unassembled WGS sequence"/>
</dbReference>
<dbReference type="GO" id="GO:0005634">
    <property type="term" value="C:nucleus"/>
    <property type="evidence" value="ECO:0007669"/>
    <property type="project" value="TreeGrafter"/>
</dbReference>
<evidence type="ECO:0000256" key="1">
    <source>
        <dbReference type="SAM" id="MobiDB-lite"/>
    </source>
</evidence>
<accession>A0A8X6F1W0</accession>
<evidence type="ECO:0000313" key="2">
    <source>
        <dbReference type="EMBL" id="GFQ67184.1"/>
    </source>
</evidence>
<dbReference type="EMBL" id="BMAO01030315">
    <property type="protein sequence ID" value="GFQ67184.1"/>
    <property type="molecule type" value="Genomic_DNA"/>
</dbReference>
<dbReference type="PANTHER" id="PTHR14091">
    <property type="entry name" value="PERIODIC TRYPTOPHAN PROTEIN 1"/>
    <property type="match status" value="1"/>
</dbReference>
<proteinExistence type="predicted"/>
<dbReference type="GO" id="GO:0006364">
    <property type="term" value="P:rRNA processing"/>
    <property type="evidence" value="ECO:0007669"/>
    <property type="project" value="InterPro"/>
</dbReference>
<dbReference type="InterPro" id="IPR044285">
    <property type="entry name" value="PWP1"/>
</dbReference>
<evidence type="ECO:0000313" key="3">
    <source>
        <dbReference type="Proteomes" id="UP000887116"/>
    </source>
</evidence>
<reference evidence="2" key="1">
    <citation type="submission" date="2020-07" db="EMBL/GenBank/DDBJ databases">
        <title>Multicomponent nature underlies the extraordinary mechanical properties of spider dragline silk.</title>
        <authorList>
            <person name="Kono N."/>
            <person name="Nakamura H."/>
            <person name="Mori M."/>
            <person name="Yoshida Y."/>
            <person name="Ohtoshi R."/>
            <person name="Malay A.D."/>
            <person name="Moran D.A.P."/>
            <person name="Tomita M."/>
            <person name="Numata K."/>
            <person name="Arakawa K."/>
        </authorList>
    </citation>
    <scope>NUCLEOTIDE SEQUENCE</scope>
</reference>
<gene>
    <name evidence="2" type="primary">PWP1</name>
    <name evidence="2" type="ORF">TNCT_480031</name>
</gene>
<organism evidence="2 3">
    <name type="scientific">Trichonephila clavata</name>
    <name type="common">Joro spider</name>
    <name type="synonym">Nephila clavata</name>
    <dbReference type="NCBI Taxonomy" id="2740835"/>
    <lineage>
        <taxon>Eukaryota</taxon>
        <taxon>Metazoa</taxon>
        <taxon>Ecdysozoa</taxon>
        <taxon>Arthropoda</taxon>
        <taxon>Chelicerata</taxon>
        <taxon>Arachnida</taxon>
        <taxon>Araneae</taxon>
        <taxon>Araneomorphae</taxon>
        <taxon>Entelegynae</taxon>
        <taxon>Araneoidea</taxon>
        <taxon>Nephilidae</taxon>
        <taxon>Trichonephila</taxon>
    </lineage>
</organism>
<keyword evidence="3" id="KW-1185">Reference proteome</keyword>
<dbReference type="OrthoDB" id="270624at2759"/>
<dbReference type="PANTHER" id="PTHR14091:SF0">
    <property type="entry name" value="PERIODIC TRYPTOPHAN PROTEIN 1 HOMOLOG"/>
    <property type="match status" value="1"/>
</dbReference>
<feature type="region of interest" description="Disordered" evidence="1">
    <location>
        <begin position="33"/>
        <end position="92"/>
    </location>
</feature>
<comment type="caution">
    <text evidence="2">The sequence shown here is derived from an EMBL/GenBank/DDBJ whole genome shotgun (WGS) entry which is preliminary data.</text>
</comment>
<name>A0A8X6F1W0_TRICU</name>
<dbReference type="AlphaFoldDB" id="A0A8X6F1W0"/>
<sequence>MNFIPCVAWIPKGIAKRCPEKLQLTPEELKKLIQETQEINGEDDQLEDDSEDETHSNASDDDNNSSSKAKDASKVDDEDSNSSKAKNDSEVDDDDFEARYNLDAYDDEEYKPFMNIADVVVHVDNKDDELITGEDKSGSEEENDDFLIKDNDNLLVVGHVEENTSVMEVYVYNKDGDALYVHHDIDLPSFPLALEWLDFNPSDDTPGKDIFLLFSQ</sequence>
<protein>
    <submittedName>
        <fullName evidence="2">Periodic tryptophan protein 1 homolog</fullName>
    </submittedName>
</protein>
<feature type="compositionally biased region" description="Acidic residues" evidence="1">
    <location>
        <begin position="40"/>
        <end position="52"/>
    </location>
</feature>